<organism evidence="1 2">
    <name type="scientific">Araneus ventricosus</name>
    <name type="common">Orbweaver spider</name>
    <name type="synonym">Epeira ventricosa</name>
    <dbReference type="NCBI Taxonomy" id="182803"/>
    <lineage>
        <taxon>Eukaryota</taxon>
        <taxon>Metazoa</taxon>
        <taxon>Ecdysozoa</taxon>
        <taxon>Arthropoda</taxon>
        <taxon>Chelicerata</taxon>
        <taxon>Arachnida</taxon>
        <taxon>Araneae</taxon>
        <taxon>Araneomorphae</taxon>
        <taxon>Entelegynae</taxon>
        <taxon>Araneoidea</taxon>
        <taxon>Araneidae</taxon>
        <taxon>Araneus</taxon>
    </lineage>
</organism>
<evidence type="ECO:0000313" key="2">
    <source>
        <dbReference type="Proteomes" id="UP000499080"/>
    </source>
</evidence>
<dbReference type="OrthoDB" id="407509at2759"/>
<dbReference type="Proteomes" id="UP000499080">
    <property type="component" value="Unassembled WGS sequence"/>
</dbReference>
<evidence type="ECO:0008006" key="3">
    <source>
        <dbReference type="Google" id="ProtNLM"/>
    </source>
</evidence>
<evidence type="ECO:0000313" key="1">
    <source>
        <dbReference type="EMBL" id="GBN08402.1"/>
    </source>
</evidence>
<protein>
    <recommendedName>
        <fullName evidence="3">RNA-directed DNA polymerase from mobile element jockey</fullName>
    </recommendedName>
</protein>
<reference evidence="1 2" key="1">
    <citation type="journal article" date="2019" name="Sci. Rep.">
        <title>Orb-weaving spider Araneus ventricosus genome elucidates the spidroin gene catalogue.</title>
        <authorList>
            <person name="Kono N."/>
            <person name="Nakamura H."/>
            <person name="Ohtoshi R."/>
            <person name="Moran D.A.P."/>
            <person name="Shinohara A."/>
            <person name="Yoshida Y."/>
            <person name="Fujiwara M."/>
            <person name="Mori M."/>
            <person name="Tomita M."/>
            <person name="Arakawa K."/>
        </authorList>
    </citation>
    <scope>NUCLEOTIDE SEQUENCE [LARGE SCALE GENOMIC DNA]</scope>
</reference>
<sequence length="91" mass="10130">MLVSTYNDPNLTPPFSLWEIQDVVNSMASKKAPGLDGVTAEMLKSINKQCPRLLLVLLNTCLRLSCFPNSWKNAKLILLSKPEREPTLADS</sequence>
<comment type="caution">
    <text evidence="1">The sequence shown here is derived from an EMBL/GenBank/DDBJ whole genome shotgun (WGS) entry which is preliminary data.</text>
</comment>
<proteinExistence type="predicted"/>
<name>A0A4Y2L1K3_ARAVE</name>
<keyword evidence="2" id="KW-1185">Reference proteome</keyword>
<accession>A0A4Y2L1K3</accession>
<dbReference type="AlphaFoldDB" id="A0A4Y2L1K3"/>
<gene>
    <name evidence="1" type="ORF">AVEN_84229_1</name>
</gene>
<dbReference type="EMBL" id="BGPR01005260">
    <property type="protein sequence ID" value="GBN08402.1"/>
    <property type="molecule type" value="Genomic_DNA"/>
</dbReference>
<dbReference type="PANTHER" id="PTHR19446">
    <property type="entry name" value="REVERSE TRANSCRIPTASES"/>
    <property type="match status" value="1"/>
</dbReference>